<dbReference type="AlphaFoldDB" id="A0A2G1W706"/>
<gene>
    <name evidence="4" type="ORF">CEE69_13065</name>
</gene>
<dbReference type="PANTHER" id="PTHR11079">
    <property type="entry name" value="CYTOSINE DEAMINASE FAMILY MEMBER"/>
    <property type="match status" value="1"/>
</dbReference>
<dbReference type="GO" id="GO:0002100">
    <property type="term" value="P:tRNA wobble adenosine to inosine editing"/>
    <property type="evidence" value="ECO:0007669"/>
    <property type="project" value="TreeGrafter"/>
</dbReference>
<evidence type="ECO:0000313" key="4">
    <source>
        <dbReference type="EMBL" id="PHQ34798.1"/>
    </source>
</evidence>
<dbReference type="PROSITE" id="PS00903">
    <property type="entry name" value="CYT_DCMP_DEAMINASES_1"/>
    <property type="match status" value="1"/>
</dbReference>
<dbReference type="EMBL" id="NIZW01000009">
    <property type="protein sequence ID" value="PHQ34798.1"/>
    <property type="molecule type" value="Genomic_DNA"/>
</dbReference>
<dbReference type="GeneID" id="90609041"/>
<dbReference type="InterPro" id="IPR016193">
    <property type="entry name" value="Cytidine_deaminase-like"/>
</dbReference>
<feature type="domain" description="CMP/dCMP-type deaminase" evidence="3">
    <location>
        <begin position="2"/>
        <end position="111"/>
    </location>
</feature>
<dbReference type="Proteomes" id="UP000225740">
    <property type="component" value="Unassembled WGS sequence"/>
</dbReference>
<proteinExistence type="predicted"/>
<organism evidence="4 5">
    <name type="scientific">Rhodopirellula bahusiensis</name>
    <dbReference type="NCBI Taxonomy" id="2014065"/>
    <lineage>
        <taxon>Bacteria</taxon>
        <taxon>Pseudomonadati</taxon>
        <taxon>Planctomycetota</taxon>
        <taxon>Planctomycetia</taxon>
        <taxon>Pirellulales</taxon>
        <taxon>Pirellulaceae</taxon>
        <taxon>Rhodopirellula</taxon>
    </lineage>
</organism>
<keyword evidence="5" id="KW-1185">Reference proteome</keyword>
<dbReference type="Pfam" id="PF00383">
    <property type="entry name" value="dCMP_cyt_deam_1"/>
    <property type="match status" value="1"/>
</dbReference>
<dbReference type="RefSeq" id="WP_099261101.1">
    <property type="nucleotide sequence ID" value="NZ_NIZW01000009.1"/>
</dbReference>
<dbReference type="PANTHER" id="PTHR11079:SF203">
    <property type="entry name" value="CMP_DCMP-TYPE DEAMINASE DOMAIN-CONTAINING PROTEIN"/>
    <property type="match status" value="1"/>
</dbReference>
<evidence type="ECO:0000256" key="1">
    <source>
        <dbReference type="ARBA" id="ARBA00022723"/>
    </source>
</evidence>
<dbReference type="InterPro" id="IPR002125">
    <property type="entry name" value="CMP_dCMP_dom"/>
</dbReference>
<keyword evidence="2" id="KW-0862">Zinc</keyword>
<dbReference type="GO" id="GO:0008270">
    <property type="term" value="F:zinc ion binding"/>
    <property type="evidence" value="ECO:0007669"/>
    <property type="project" value="InterPro"/>
</dbReference>
<protein>
    <submittedName>
        <fullName evidence="4">tRNA-specific adenosine deaminase</fullName>
    </submittedName>
</protein>
<evidence type="ECO:0000313" key="5">
    <source>
        <dbReference type="Proteomes" id="UP000225740"/>
    </source>
</evidence>
<comment type="caution">
    <text evidence="4">The sequence shown here is derived from an EMBL/GenBank/DDBJ whole genome shotgun (WGS) entry which is preliminary data.</text>
</comment>
<name>A0A2G1W706_9BACT</name>
<dbReference type="CDD" id="cd01285">
    <property type="entry name" value="nucleoside_deaminase"/>
    <property type="match status" value="1"/>
</dbReference>
<dbReference type="PROSITE" id="PS51747">
    <property type="entry name" value="CYT_DCMP_DEAMINASES_2"/>
    <property type="match status" value="1"/>
</dbReference>
<dbReference type="GO" id="GO:0052717">
    <property type="term" value="F:tRNA-specific adenosine-34 deaminase activity"/>
    <property type="evidence" value="ECO:0007669"/>
    <property type="project" value="TreeGrafter"/>
</dbReference>
<accession>A0A2G1W706</accession>
<evidence type="ECO:0000256" key="2">
    <source>
        <dbReference type="ARBA" id="ARBA00022833"/>
    </source>
</evidence>
<dbReference type="Gene3D" id="3.40.140.10">
    <property type="entry name" value="Cytidine Deaminase, domain 2"/>
    <property type="match status" value="1"/>
</dbReference>
<evidence type="ECO:0000259" key="3">
    <source>
        <dbReference type="PROSITE" id="PS51747"/>
    </source>
</evidence>
<sequence length="152" mass="17000">MLDHDKYMRRAIELAGKVPKLPFAAVIVNQDTGDVISEGWNKSSVNPTWHGEIDAINQMVEAGYDWKVPPLALYTTAEPCPMCQGAIHWTGIETVIFGTSIRFLQQLGWKQIDILAQEVAQRTPFSKCTVIGGILEDKCNSLFEAASRKHRK</sequence>
<dbReference type="OrthoDB" id="9802676at2"/>
<reference evidence="4 5" key="1">
    <citation type="submission" date="2017-06" db="EMBL/GenBank/DDBJ databases">
        <title>Description of Rhodopirellula bahusiensis sp. nov.</title>
        <authorList>
            <person name="Kizina J."/>
            <person name="Harder J."/>
        </authorList>
    </citation>
    <scope>NUCLEOTIDE SEQUENCE [LARGE SCALE GENOMIC DNA]</scope>
    <source>
        <strain evidence="4 5">SWK21</strain>
    </source>
</reference>
<keyword evidence="1" id="KW-0479">Metal-binding</keyword>
<dbReference type="SUPFAM" id="SSF53927">
    <property type="entry name" value="Cytidine deaminase-like"/>
    <property type="match status" value="1"/>
</dbReference>
<dbReference type="InterPro" id="IPR016192">
    <property type="entry name" value="APOBEC/CMP_deaminase_Zn-bd"/>
</dbReference>